<dbReference type="GO" id="GO:0140359">
    <property type="term" value="F:ABC-type transporter activity"/>
    <property type="evidence" value="ECO:0007669"/>
    <property type="project" value="UniProtKB-ARBA"/>
</dbReference>
<keyword evidence="10" id="KW-1185">Reference proteome</keyword>
<dbReference type="InterPro" id="IPR003439">
    <property type="entry name" value="ABC_transporter-like_ATP-bd"/>
</dbReference>
<dbReference type="Gene3D" id="2.40.50.100">
    <property type="match status" value="1"/>
</dbReference>
<dbReference type="GO" id="GO:0005524">
    <property type="term" value="F:ATP binding"/>
    <property type="evidence" value="ECO:0007669"/>
    <property type="project" value="UniProtKB-KW"/>
</dbReference>
<dbReference type="InterPro" id="IPR003593">
    <property type="entry name" value="AAA+_ATPase"/>
</dbReference>
<organism evidence="8 10">
    <name type="scientific">Aneurinibacillus migulanus</name>
    <name type="common">Bacillus migulanus</name>
    <dbReference type="NCBI Taxonomy" id="47500"/>
    <lineage>
        <taxon>Bacteria</taxon>
        <taxon>Bacillati</taxon>
        <taxon>Bacillota</taxon>
        <taxon>Bacilli</taxon>
        <taxon>Bacillales</taxon>
        <taxon>Paenibacillaceae</taxon>
        <taxon>Aneurinibacillus group</taxon>
        <taxon>Aneurinibacillus</taxon>
    </lineage>
</organism>
<evidence type="ECO:0000313" key="8">
    <source>
        <dbReference type="EMBL" id="KON90877.1"/>
    </source>
</evidence>
<feature type="domain" description="ABC transporter" evidence="7">
    <location>
        <begin position="6"/>
        <end position="237"/>
    </location>
</feature>
<evidence type="ECO:0000256" key="6">
    <source>
        <dbReference type="ARBA" id="ARBA00023136"/>
    </source>
</evidence>
<dbReference type="Proteomes" id="UP000182836">
    <property type="component" value="Unassembled WGS sequence"/>
</dbReference>
<dbReference type="PANTHER" id="PTHR43875">
    <property type="entry name" value="MALTODEXTRIN IMPORT ATP-BINDING PROTEIN MSMX"/>
    <property type="match status" value="1"/>
</dbReference>
<keyword evidence="6" id="KW-0472">Membrane</keyword>
<keyword evidence="2" id="KW-1003">Cell membrane</keyword>
<dbReference type="PANTHER" id="PTHR43875:SF15">
    <property type="entry name" value="TREHALOSE IMPORT ATP-BINDING PROTEIN SUGC"/>
    <property type="match status" value="1"/>
</dbReference>
<evidence type="ECO:0000256" key="3">
    <source>
        <dbReference type="ARBA" id="ARBA00022741"/>
    </source>
</evidence>
<dbReference type="AlphaFoldDB" id="A0A0D1XW92"/>
<dbReference type="STRING" id="47500.AF333_28080"/>
<dbReference type="RefSeq" id="WP_043064407.1">
    <property type="nucleotide sequence ID" value="NZ_BJOA01000062.1"/>
</dbReference>
<dbReference type="GO" id="GO:0055052">
    <property type="term" value="C:ATP-binding cassette (ABC) transporter complex, substrate-binding subunit-containing"/>
    <property type="evidence" value="ECO:0007669"/>
    <property type="project" value="TreeGrafter"/>
</dbReference>
<protein>
    <submittedName>
        <fullName evidence="9">Putative spermidine/putrescine transport system ATP-binding protein</fullName>
    </submittedName>
    <submittedName>
        <fullName evidence="8">Spermidine/putrescine ABC transporter</fullName>
    </submittedName>
</protein>
<name>A0A0D1XW92_ANEMI</name>
<dbReference type="SUPFAM" id="SSF52540">
    <property type="entry name" value="P-loop containing nucleoside triphosphate hydrolases"/>
    <property type="match status" value="1"/>
</dbReference>
<dbReference type="EMBL" id="LGUG01000009">
    <property type="protein sequence ID" value="KON90877.1"/>
    <property type="molecule type" value="Genomic_DNA"/>
</dbReference>
<dbReference type="InterPro" id="IPR013611">
    <property type="entry name" value="Transp-assoc_OB_typ2"/>
</dbReference>
<evidence type="ECO:0000313" key="11">
    <source>
        <dbReference type="Proteomes" id="UP000182836"/>
    </source>
</evidence>
<dbReference type="SUPFAM" id="SSF50331">
    <property type="entry name" value="MOP-like"/>
    <property type="match status" value="1"/>
</dbReference>
<accession>A0A0D1XW92</accession>
<keyword evidence="4 9" id="KW-0067">ATP-binding</keyword>
<dbReference type="Pfam" id="PF00005">
    <property type="entry name" value="ABC_tran"/>
    <property type="match status" value="1"/>
</dbReference>
<dbReference type="GO" id="GO:0016887">
    <property type="term" value="F:ATP hydrolysis activity"/>
    <property type="evidence" value="ECO:0007669"/>
    <property type="project" value="InterPro"/>
</dbReference>
<dbReference type="Proteomes" id="UP000037269">
    <property type="component" value="Unassembled WGS sequence"/>
</dbReference>
<reference evidence="8 10" key="1">
    <citation type="submission" date="2015-07" db="EMBL/GenBank/DDBJ databases">
        <title>Fjat-14205 dsm 2895.</title>
        <authorList>
            <person name="Liu B."/>
            <person name="Wang J."/>
            <person name="Zhu Y."/>
            <person name="Liu G."/>
            <person name="Chen Q."/>
            <person name="Chen Z."/>
            <person name="Lan J."/>
            <person name="Che J."/>
            <person name="Ge C."/>
            <person name="Shi H."/>
            <person name="Pan Z."/>
            <person name="Liu X."/>
        </authorList>
    </citation>
    <scope>NUCLEOTIDE SEQUENCE [LARGE SCALE GENOMIC DNA]</scope>
    <source>
        <strain evidence="8 10">DSM 2895</strain>
    </source>
</reference>
<dbReference type="SMART" id="SM00382">
    <property type="entry name" value="AAA"/>
    <property type="match status" value="1"/>
</dbReference>
<keyword evidence="3" id="KW-0547">Nucleotide-binding</keyword>
<dbReference type="InterPro" id="IPR008995">
    <property type="entry name" value="Mo/tungstate-bd_C_term_dom"/>
</dbReference>
<dbReference type="InterPro" id="IPR047641">
    <property type="entry name" value="ABC_transpr_MalK/UgpC-like"/>
</dbReference>
<evidence type="ECO:0000313" key="10">
    <source>
        <dbReference type="Proteomes" id="UP000037269"/>
    </source>
</evidence>
<dbReference type="EMBL" id="FNED01000014">
    <property type="protein sequence ID" value="SDJ22524.1"/>
    <property type="molecule type" value="Genomic_DNA"/>
</dbReference>
<evidence type="ECO:0000256" key="1">
    <source>
        <dbReference type="ARBA" id="ARBA00022448"/>
    </source>
</evidence>
<dbReference type="InterPro" id="IPR027417">
    <property type="entry name" value="P-loop_NTPase"/>
</dbReference>
<dbReference type="FunFam" id="3.40.50.300:FF:000042">
    <property type="entry name" value="Maltose/maltodextrin ABC transporter, ATP-binding protein"/>
    <property type="match status" value="1"/>
</dbReference>
<dbReference type="PROSITE" id="PS50893">
    <property type="entry name" value="ABC_TRANSPORTER_2"/>
    <property type="match status" value="1"/>
</dbReference>
<dbReference type="Pfam" id="PF08402">
    <property type="entry name" value="TOBE_2"/>
    <property type="match status" value="1"/>
</dbReference>
<dbReference type="Gene3D" id="3.40.50.300">
    <property type="entry name" value="P-loop containing nucleotide triphosphate hydrolases"/>
    <property type="match status" value="1"/>
</dbReference>
<dbReference type="OrthoDB" id="9802264at2"/>
<reference evidence="9 11" key="2">
    <citation type="submission" date="2016-10" db="EMBL/GenBank/DDBJ databases">
        <authorList>
            <person name="de Groot N.N."/>
        </authorList>
    </citation>
    <scope>NUCLEOTIDE SEQUENCE [LARGE SCALE GENOMIC DNA]</scope>
    <source>
        <strain evidence="9 11">DSM 2895</strain>
    </source>
</reference>
<evidence type="ECO:0000256" key="2">
    <source>
        <dbReference type="ARBA" id="ARBA00022475"/>
    </source>
</evidence>
<evidence type="ECO:0000313" key="9">
    <source>
        <dbReference type="EMBL" id="SDJ22524.1"/>
    </source>
</evidence>
<dbReference type="PROSITE" id="PS00211">
    <property type="entry name" value="ABC_TRANSPORTER_1"/>
    <property type="match status" value="1"/>
</dbReference>
<evidence type="ECO:0000259" key="7">
    <source>
        <dbReference type="PROSITE" id="PS50893"/>
    </source>
</evidence>
<keyword evidence="5" id="KW-1278">Translocase</keyword>
<sequence length="345" mass="38879">MNPVEIRLQGVHKTFRDGTQALQPIDLKIEAGEVLVLLGPSGCGKSTLLRMIGGLELPMGGAVWIGERDITYLPTEKREIGFVFQQYALFPTMTVAENIAFGMKLRKYGKQEREKKTTELLEMMNLTELKDRKSAQLSGGQQQRVAIARALAIEPKVLLMDEPLTALDAKLKEHLRIELAQLFRRLKITTVYVTHDQVEAMAIADRIAVMNKGVIEQIGTAKEIYHRPHSSFVAQFVGQVNRLKGKITDGADGYLVDFGFYRIPYHGENASSTEIEAYIRPEDVFLDEQSGFTAHVRDVIFLGERNRVIVETEGQKLFMDVPNDTLLHDGEQVQLQVHQNKVIYA</sequence>
<keyword evidence="1" id="KW-0813">Transport</keyword>
<gene>
    <name evidence="8" type="ORF">AF333_28080</name>
    <name evidence="9" type="ORF">SAMN04487909_1148</name>
</gene>
<evidence type="ECO:0000256" key="4">
    <source>
        <dbReference type="ARBA" id="ARBA00022840"/>
    </source>
</evidence>
<proteinExistence type="predicted"/>
<dbReference type="InterPro" id="IPR017871">
    <property type="entry name" value="ABC_transporter-like_CS"/>
</dbReference>
<dbReference type="PATRIC" id="fig|47500.8.peg.2178"/>
<dbReference type="GeneID" id="42308991"/>
<evidence type="ECO:0000256" key="5">
    <source>
        <dbReference type="ARBA" id="ARBA00022967"/>
    </source>
</evidence>